<evidence type="ECO:0000256" key="4">
    <source>
        <dbReference type="RuleBase" id="RU365083"/>
    </source>
</evidence>
<dbReference type="OrthoDB" id="2603at2759"/>
<dbReference type="PANTHER" id="PTHR43398">
    <property type="entry name" value="DOLICHOL-PHOSPHATE MANNOSYLTRANSFERASE SUBUNIT 1"/>
    <property type="match status" value="1"/>
</dbReference>
<feature type="domain" description="Glycosyltransferase 2-like" evidence="5">
    <location>
        <begin position="78"/>
        <end position="251"/>
    </location>
</feature>
<evidence type="ECO:0000256" key="3">
    <source>
        <dbReference type="ARBA" id="ARBA00022679"/>
    </source>
</evidence>
<dbReference type="EMBL" id="VWRR01000018">
    <property type="protein sequence ID" value="KAF6000737.1"/>
    <property type="molecule type" value="Genomic_DNA"/>
</dbReference>
<evidence type="ECO:0000256" key="1">
    <source>
        <dbReference type="ARBA" id="ARBA00006739"/>
    </source>
</evidence>
<dbReference type="UniPathway" id="UPA00378"/>
<sequence>MRAWARKASRLRCCARAPSVVLATSGRLRTPLSPISRCTGVLRVTEMGWWRMRSVDRNKRANGASLSQVEGSQPFYAVILPTFNERNNLPFMIALIHEAFDHVGLEDRYQVIVVDDNSPDGTLQVAATLQRLYGDKRLVLAPRSGKLGLGTAYRHGMAHVSSECTHVFLMDADLSHNPSAIPSFIRCMETTQADIVTGTRYIGAGGVCGWDLKRKITSSAANLLTQWMVAPRLSDVTGSYRLYQRQVLEHLLDAVQPRGYVFQMEVMVRAIHQFHYRVAEVPIVFVDRMWYGESKLGIREIVEYLGALWRLAWLL</sequence>
<evidence type="ECO:0000256" key="2">
    <source>
        <dbReference type="ARBA" id="ARBA00022676"/>
    </source>
</evidence>
<dbReference type="GO" id="GO:0006506">
    <property type="term" value="P:GPI anchor biosynthetic process"/>
    <property type="evidence" value="ECO:0007669"/>
    <property type="project" value="TreeGrafter"/>
</dbReference>
<dbReference type="AlphaFoldDB" id="A0A7J7IDU8"/>
<dbReference type="Proteomes" id="UP000530660">
    <property type="component" value="Unassembled WGS sequence"/>
</dbReference>
<keyword evidence="7" id="KW-1185">Reference proteome</keyword>
<organism evidence="6 7">
    <name type="scientific">Cyanidiococcus yangmingshanensis</name>
    <dbReference type="NCBI Taxonomy" id="2690220"/>
    <lineage>
        <taxon>Eukaryota</taxon>
        <taxon>Rhodophyta</taxon>
        <taxon>Bangiophyceae</taxon>
        <taxon>Cyanidiales</taxon>
        <taxon>Cyanidiaceae</taxon>
        <taxon>Cyanidiococcus</taxon>
    </lineage>
</organism>
<comment type="subunit">
    <text evidence="4">Component of the dolichol-phosphate mannose (DPM) synthase complex.</text>
</comment>
<evidence type="ECO:0000313" key="7">
    <source>
        <dbReference type="Proteomes" id="UP000530660"/>
    </source>
</evidence>
<dbReference type="GO" id="GO:0006488">
    <property type="term" value="P:dolichol-linked oligosaccharide biosynthetic process"/>
    <property type="evidence" value="ECO:0007669"/>
    <property type="project" value="TreeGrafter"/>
</dbReference>
<keyword evidence="4" id="KW-0256">Endoplasmic reticulum</keyword>
<comment type="subcellular location">
    <subcellularLocation>
        <location evidence="4">Endoplasmic reticulum</location>
    </subcellularLocation>
</comment>
<dbReference type="GO" id="GO:0035269">
    <property type="term" value="P:protein O-linked glycosylation via mannose"/>
    <property type="evidence" value="ECO:0007669"/>
    <property type="project" value="TreeGrafter"/>
</dbReference>
<dbReference type="Gene3D" id="3.90.550.10">
    <property type="entry name" value="Spore Coat Polysaccharide Biosynthesis Protein SpsA, Chain A"/>
    <property type="match status" value="1"/>
</dbReference>
<keyword evidence="3 4" id="KW-0808">Transferase</keyword>
<evidence type="ECO:0000313" key="6">
    <source>
        <dbReference type="EMBL" id="KAF6000737.1"/>
    </source>
</evidence>
<dbReference type="GO" id="GO:0004582">
    <property type="term" value="F:dolichyl-phosphate beta-D-mannosyltransferase activity"/>
    <property type="evidence" value="ECO:0007669"/>
    <property type="project" value="UniProtKB-UniRule"/>
</dbReference>
<dbReference type="GO" id="GO:0005789">
    <property type="term" value="C:endoplasmic reticulum membrane"/>
    <property type="evidence" value="ECO:0007669"/>
    <property type="project" value="TreeGrafter"/>
</dbReference>
<comment type="catalytic activity">
    <reaction evidence="4">
        <text>a di-trans,poly-cis-dolichyl phosphate + GDP-alpha-D-mannose = a di-trans,poly-cis-dolichyl beta-D-mannosyl phosphate + GDP</text>
        <dbReference type="Rhea" id="RHEA:21184"/>
        <dbReference type="Rhea" id="RHEA-COMP:19498"/>
        <dbReference type="Rhea" id="RHEA-COMP:19501"/>
        <dbReference type="ChEBI" id="CHEBI:57527"/>
        <dbReference type="ChEBI" id="CHEBI:57683"/>
        <dbReference type="ChEBI" id="CHEBI:58189"/>
        <dbReference type="ChEBI" id="CHEBI:58211"/>
    </reaction>
</comment>
<gene>
    <name evidence="6" type="primary">DPM1</name>
    <name evidence="6" type="ORF">F1559_002584</name>
</gene>
<name>A0A7J7IDU8_9RHOD</name>
<accession>A0A7J7IDU8</accession>
<dbReference type="Pfam" id="PF00535">
    <property type="entry name" value="Glycos_transf_2"/>
    <property type="match status" value="1"/>
</dbReference>
<dbReference type="FunFam" id="3.90.550.10:FF:000122">
    <property type="entry name" value="Dolichol-phosphate mannosyltransferase subunit 1"/>
    <property type="match status" value="1"/>
</dbReference>
<comment type="function">
    <text evidence="4">Transfers mannose from GDP-mannose to dolichol monophosphate to form dolichol phosphate mannose (Dol-P-Man) which is the mannosyl donor in pathways leading to N-glycosylation, glycosyl phosphatidylinositol membrane anchoring, and O-mannosylation of proteins.</text>
</comment>
<comment type="caution">
    <text evidence="6">The sequence shown here is derived from an EMBL/GenBank/DDBJ whole genome shotgun (WGS) entry which is preliminary data.</text>
</comment>
<dbReference type="InterPro" id="IPR039528">
    <property type="entry name" value="DPM1-like"/>
</dbReference>
<reference evidence="6 7" key="1">
    <citation type="journal article" date="2020" name="J. Phycol.">
        <title>Comparative genome analysis reveals Cyanidiococcus gen. nov., a new extremophilic red algal genus sister to Cyanidioschyzon (Cyanidioschyzonaceae, Rhodophyta).</title>
        <authorList>
            <person name="Liu S.-L."/>
            <person name="Chiang Y.-R."/>
            <person name="Yoon H.S."/>
            <person name="Fu H.-Y."/>
        </authorList>
    </citation>
    <scope>NUCLEOTIDE SEQUENCE [LARGE SCALE GENOMIC DNA]</scope>
    <source>
        <strain evidence="6 7">THAL066</strain>
    </source>
</reference>
<proteinExistence type="inferred from homology"/>
<comment type="similarity">
    <text evidence="1 4">Belongs to the glycosyltransferase 2 family.</text>
</comment>
<evidence type="ECO:0000259" key="5">
    <source>
        <dbReference type="Pfam" id="PF00535"/>
    </source>
</evidence>
<dbReference type="EC" id="2.4.1.83" evidence="4"/>
<dbReference type="InterPro" id="IPR001173">
    <property type="entry name" value="Glyco_trans_2-like"/>
</dbReference>
<dbReference type="SUPFAM" id="SSF53448">
    <property type="entry name" value="Nucleotide-diphospho-sugar transferases"/>
    <property type="match status" value="1"/>
</dbReference>
<comment type="pathway">
    <text evidence="4">Protein modification; protein glycosylation.</text>
</comment>
<dbReference type="PANTHER" id="PTHR43398:SF1">
    <property type="entry name" value="DOLICHOL-PHOSPHATE MANNOSYLTRANSFERASE SUBUNIT 1"/>
    <property type="match status" value="1"/>
</dbReference>
<protein>
    <recommendedName>
        <fullName evidence="4">Dolichol-phosphate mannosyltransferase subunit 1</fullName>
        <ecNumber evidence="4">2.4.1.83</ecNumber>
    </recommendedName>
</protein>
<keyword evidence="2 4" id="KW-0328">Glycosyltransferase</keyword>
<dbReference type="InterPro" id="IPR029044">
    <property type="entry name" value="Nucleotide-diphossugar_trans"/>
</dbReference>
<dbReference type="CDD" id="cd06442">
    <property type="entry name" value="DPM1_like"/>
    <property type="match status" value="1"/>
</dbReference>